<dbReference type="Pfam" id="PF15532">
    <property type="entry name" value="Ntox30"/>
    <property type="match status" value="1"/>
</dbReference>
<dbReference type="PANTHER" id="PTHR32305:SF15">
    <property type="entry name" value="PROTEIN RHSA-RELATED"/>
    <property type="match status" value="1"/>
</dbReference>
<reference evidence="2 3" key="1">
    <citation type="submission" date="2018-04" db="EMBL/GenBank/DDBJ databases">
        <title>Chitinophaga fuyangensis sp. nov., isolated from soil in a chemical factory.</title>
        <authorList>
            <person name="Chen K."/>
        </authorList>
    </citation>
    <scope>NUCLEOTIDE SEQUENCE [LARGE SCALE GENOMIC DNA]</scope>
    <source>
        <strain evidence="2 3">LY-1</strain>
    </source>
</reference>
<evidence type="ECO:0000313" key="3">
    <source>
        <dbReference type="Proteomes" id="UP000244450"/>
    </source>
</evidence>
<dbReference type="InterPro" id="IPR022385">
    <property type="entry name" value="Rhs_assc_core"/>
</dbReference>
<dbReference type="AlphaFoldDB" id="A0A2T7BMS2"/>
<dbReference type="Gene3D" id="2.180.10.10">
    <property type="entry name" value="RHS repeat-associated core"/>
    <property type="match status" value="1"/>
</dbReference>
<organism evidence="2 3">
    <name type="scientific">Chitinophaga parva</name>
    <dbReference type="NCBI Taxonomy" id="2169414"/>
    <lineage>
        <taxon>Bacteria</taxon>
        <taxon>Pseudomonadati</taxon>
        <taxon>Bacteroidota</taxon>
        <taxon>Chitinophagia</taxon>
        <taxon>Chitinophagales</taxon>
        <taxon>Chitinophagaceae</taxon>
        <taxon>Chitinophaga</taxon>
    </lineage>
</organism>
<dbReference type="PANTHER" id="PTHR32305">
    <property type="match status" value="1"/>
</dbReference>
<dbReference type="Proteomes" id="UP000244450">
    <property type="component" value="Unassembled WGS sequence"/>
</dbReference>
<gene>
    <name evidence="2" type="ORF">DCC81_05745</name>
</gene>
<keyword evidence="3" id="KW-1185">Reference proteome</keyword>
<evidence type="ECO:0000259" key="1">
    <source>
        <dbReference type="Pfam" id="PF15532"/>
    </source>
</evidence>
<dbReference type="OrthoDB" id="2972467at2"/>
<evidence type="ECO:0000313" key="2">
    <source>
        <dbReference type="EMBL" id="PUZ28973.1"/>
    </source>
</evidence>
<dbReference type="InterPro" id="IPR050708">
    <property type="entry name" value="T6SS_VgrG/RHS"/>
</dbReference>
<dbReference type="NCBIfam" id="TIGR03696">
    <property type="entry name" value="Rhs_assc_core"/>
    <property type="match status" value="1"/>
</dbReference>
<protein>
    <recommendedName>
        <fullName evidence="1">Bacterial toxin 30 domain-containing protein</fullName>
    </recommendedName>
</protein>
<dbReference type="InterPro" id="IPR029111">
    <property type="entry name" value="Ntox30"/>
</dbReference>
<comment type="caution">
    <text evidence="2">The sequence shown here is derived from an EMBL/GenBank/DDBJ whole genome shotgun (WGS) entry which is preliminary data.</text>
</comment>
<name>A0A2T7BMS2_9BACT</name>
<feature type="domain" description="Bacterial toxin 30" evidence="1">
    <location>
        <begin position="603"/>
        <end position="686"/>
    </location>
</feature>
<sequence>MYVNMAVLDKTGKRLYWFTCYGAVYDSVQLHEAEYAQIASNIVDPFNFYKALCQENEAYFDDATGEFRRLGKLALNDTSYTRRMIYNSTPVKSAHSTLLQLMAIEGLFKKQCLKLCLFNRPSPSASKGDGFLLRKSLAGKSVNKPDTTIYYATSPLGFIAKISLRSQDSLKAFVYDGHDHVVDSMPLKPGKYAYLLKSRDDVFLLYRGWLELQSQQVSEAMRQTIALLDRQDTGLYIQAYRVENRKQLLIALTQFKNQQQDIERKILSLRLPDEEMVDQMLRSNYPSDATEISYLSGGMGFAYVTGYKRGGKTYELTNHLGNVVATVSDKKMSVDDGDGTVAYYNADAVNSSDYYPFGSLMPGRSYDSDKAYRYGFNGKENDNEVKGEGDQQDYGMRVYDPRLGRFLSIDPLHSKYPELTPFQFASNSPVQGIDLDGEELVNSNNSTQFARLNNGVLVLPVVGAKVIERGAIELSTRLSMNAAGELIESSSSLGPIAGGATLFVWLMLQPANDDDKGSSASTPDKMEIFTDDPSTLTDYYLNTVKSRILDGTAKPSDWKYKEEAEKRGILPEVNMKPGQYSTARSILARALKRQGLPKLPGNFKEKWAENGYDYEVRSRGADNKAPAGSNSAHGQTFRVARRLQGKNENGQGNGWEYADDNNNWYSETQLKSGNNPQAANDTHIPVNN</sequence>
<dbReference type="EMBL" id="QCYK01000001">
    <property type="protein sequence ID" value="PUZ28973.1"/>
    <property type="molecule type" value="Genomic_DNA"/>
</dbReference>
<proteinExistence type="predicted"/>
<accession>A0A2T7BMS2</accession>